<dbReference type="RefSeq" id="XP_020048567.1">
    <property type="nucleotide sequence ID" value="XM_020192780.1"/>
</dbReference>
<gene>
    <name evidence="1" type="ORF">ASCRUDRAFT_74683</name>
</gene>
<organism evidence="1 2">
    <name type="scientific">Ascoidea rubescens DSM 1968</name>
    <dbReference type="NCBI Taxonomy" id="1344418"/>
    <lineage>
        <taxon>Eukaryota</taxon>
        <taxon>Fungi</taxon>
        <taxon>Dikarya</taxon>
        <taxon>Ascomycota</taxon>
        <taxon>Saccharomycotina</taxon>
        <taxon>Saccharomycetes</taxon>
        <taxon>Ascoideaceae</taxon>
        <taxon>Ascoidea</taxon>
    </lineage>
</organism>
<evidence type="ECO:0000313" key="2">
    <source>
        <dbReference type="Proteomes" id="UP000095038"/>
    </source>
</evidence>
<keyword evidence="2" id="KW-1185">Reference proteome</keyword>
<protein>
    <submittedName>
        <fullName evidence="1">Uncharacterized protein</fullName>
    </submittedName>
</protein>
<accession>A0A1D2VKX2</accession>
<dbReference type="InParanoid" id="A0A1D2VKX2"/>
<name>A0A1D2VKX2_9ASCO</name>
<sequence length="51" mass="5725">MPIQGSDLGLFRKRPYMRTLYICSVIISKHPVIGSQTHRKTASSLLLKAPN</sequence>
<proteinExistence type="predicted"/>
<dbReference type="EMBL" id="KV454477">
    <property type="protein sequence ID" value="ODV62260.1"/>
    <property type="molecule type" value="Genomic_DNA"/>
</dbReference>
<evidence type="ECO:0000313" key="1">
    <source>
        <dbReference type="EMBL" id="ODV62260.1"/>
    </source>
</evidence>
<dbReference type="GeneID" id="30966416"/>
<dbReference type="AlphaFoldDB" id="A0A1D2VKX2"/>
<reference evidence="2" key="1">
    <citation type="submission" date="2016-05" db="EMBL/GenBank/DDBJ databases">
        <title>Comparative genomics of biotechnologically important yeasts.</title>
        <authorList>
            <consortium name="DOE Joint Genome Institute"/>
            <person name="Riley R."/>
            <person name="Haridas S."/>
            <person name="Wolfe K.H."/>
            <person name="Lopes M.R."/>
            <person name="Hittinger C.T."/>
            <person name="Goker M."/>
            <person name="Salamov A."/>
            <person name="Wisecaver J."/>
            <person name="Long T.M."/>
            <person name="Aerts A.L."/>
            <person name="Barry K."/>
            <person name="Choi C."/>
            <person name="Clum A."/>
            <person name="Coughlan A.Y."/>
            <person name="Deshpande S."/>
            <person name="Douglass A.P."/>
            <person name="Hanson S.J."/>
            <person name="Klenk H.-P."/>
            <person name="Labutti K."/>
            <person name="Lapidus A."/>
            <person name="Lindquist E."/>
            <person name="Lipzen A."/>
            <person name="Meier-Kolthoff J.P."/>
            <person name="Ohm R.A."/>
            <person name="Otillar R.P."/>
            <person name="Pangilinan J."/>
            <person name="Peng Y."/>
            <person name="Rokas A."/>
            <person name="Rosa C.A."/>
            <person name="Scheuner C."/>
            <person name="Sibirny A.A."/>
            <person name="Slot J.C."/>
            <person name="Stielow J.B."/>
            <person name="Sun H."/>
            <person name="Kurtzman C.P."/>
            <person name="Blackwell M."/>
            <person name="Grigoriev I.V."/>
            <person name="Jeffries T.W."/>
        </authorList>
    </citation>
    <scope>NUCLEOTIDE SEQUENCE [LARGE SCALE GENOMIC DNA]</scope>
    <source>
        <strain evidence="2">DSM 1968</strain>
    </source>
</reference>
<dbReference type="Proteomes" id="UP000095038">
    <property type="component" value="Unassembled WGS sequence"/>
</dbReference>